<dbReference type="HOGENOM" id="CLU_1856099_0_0_1"/>
<dbReference type="Proteomes" id="UP000054217">
    <property type="component" value="Unassembled WGS sequence"/>
</dbReference>
<dbReference type="EMBL" id="KN832051">
    <property type="protein sequence ID" value="KIN96192.1"/>
    <property type="molecule type" value="Genomic_DNA"/>
</dbReference>
<feature type="compositionally biased region" description="Polar residues" evidence="1">
    <location>
        <begin position="95"/>
        <end position="107"/>
    </location>
</feature>
<evidence type="ECO:0000313" key="2">
    <source>
        <dbReference type="EMBL" id="KIN96192.1"/>
    </source>
</evidence>
<organism evidence="2 3">
    <name type="scientific">Pisolithus tinctorius Marx 270</name>
    <dbReference type="NCBI Taxonomy" id="870435"/>
    <lineage>
        <taxon>Eukaryota</taxon>
        <taxon>Fungi</taxon>
        <taxon>Dikarya</taxon>
        <taxon>Basidiomycota</taxon>
        <taxon>Agaricomycotina</taxon>
        <taxon>Agaricomycetes</taxon>
        <taxon>Agaricomycetidae</taxon>
        <taxon>Boletales</taxon>
        <taxon>Sclerodermatineae</taxon>
        <taxon>Pisolithaceae</taxon>
        <taxon>Pisolithus</taxon>
    </lineage>
</organism>
<gene>
    <name evidence="2" type="ORF">M404DRAFT_253310</name>
</gene>
<feature type="compositionally biased region" description="Polar residues" evidence="1">
    <location>
        <begin position="12"/>
        <end position="22"/>
    </location>
</feature>
<proteinExistence type="predicted"/>
<name>A0A0C3IGL2_PISTI</name>
<protein>
    <submittedName>
        <fullName evidence="2">Uncharacterized protein</fullName>
    </submittedName>
</protein>
<accession>A0A0C3IGL2</accession>
<dbReference type="InParanoid" id="A0A0C3IGL2"/>
<keyword evidence="3" id="KW-1185">Reference proteome</keyword>
<sequence length="138" mass="14865">MRIPEEPEEKNQNQIAVSMTETSTEDQECTVGKDSISSRQLCDTFEESETSLSNVAPKPDDRKCTTVDSSPKIATEAEEKDSTEEICRMQRSETRNIQGAVASTSIDDANGVEGVEVPEGDSSTAGKVDGSDSTQPDT</sequence>
<reference evidence="2 3" key="1">
    <citation type="submission" date="2014-04" db="EMBL/GenBank/DDBJ databases">
        <authorList>
            <consortium name="DOE Joint Genome Institute"/>
            <person name="Kuo A."/>
            <person name="Kohler A."/>
            <person name="Costa M.D."/>
            <person name="Nagy L.G."/>
            <person name="Floudas D."/>
            <person name="Copeland A."/>
            <person name="Barry K.W."/>
            <person name="Cichocki N."/>
            <person name="Veneault-Fourrey C."/>
            <person name="LaButti K."/>
            <person name="Lindquist E.A."/>
            <person name="Lipzen A."/>
            <person name="Lundell T."/>
            <person name="Morin E."/>
            <person name="Murat C."/>
            <person name="Sun H."/>
            <person name="Tunlid A."/>
            <person name="Henrissat B."/>
            <person name="Grigoriev I.V."/>
            <person name="Hibbett D.S."/>
            <person name="Martin F."/>
            <person name="Nordberg H.P."/>
            <person name="Cantor M.N."/>
            <person name="Hua S.X."/>
        </authorList>
    </citation>
    <scope>NUCLEOTIDE SEQUENCE [LARGE SCALE GENOMIC DNA]</scope>
    <source>
        <strain evidence="2 3">Marx 270</strain>
    </source>
</reference>
<dbReference type="AlphaFoldDB" id="A0A0C3IGL2"/>
<feature type="compositionally biased region" description="Polar residues" evidence="1">
    <location>
        <begin position="121"/>
        <end position="138"/>
    </location>
</feature>
<reference evidence="3" key="2">
    <citation type="submission" date="2015-01" db="EMBL/GenBank/DDBJ databases">
        <title>Evolutionary Origins and Diversification of the Mycorrhizal Mutualists.</title>
        <authorList>
            <consortium name="DOE Joint Genome Institute"/>
            <consortium name="Mycorrhizal Genomics Consortium"/>
            <person name="Kohler A."/>
            <person name="Kuo A."/>
            <person name="Nagy L.G."/>
            <person name="Floudas D."/>
            <person name="Copeland A."/>
            <person name="Barry K.W."/>
            <person name="Cichocki N."/>
            <person name="Veneault-Fourrey C."/>
            <person name="LaButti K."/>
            <person name="Lindquist E.A."/>
            <person name="Lipzen A."/>
            <person name="Lundell T."/>
            <person name="Morin E."/>
            <person name="Murat C."/>
            <person name="Riley R."/>
            <person name="Ohm R."/>
            <person name="Sun H."/>
            <person name="Tunlid A."/>
            <person name="Henrissat B."/>
            <person name="Grigoriev I.V."/>
            <person name="Hibbett D.S."/>
            <person name="Martin F."/>
        </authorList>
    </citation>
    <scope>NUCLEOTIDE SEQUENCE [LARGE SCALE GENOMIC DNA]</scope>
    <source>
        <strain evidence="3">Marx 270</strain>
    </source>
</reference>
<feature type="compositionally biased region" description="Basic and acidic residues" evidence="1">
    <location>
        <begin position="83"/>
        <end position="94"/>
    </location>
</feature>
<evidence type="ECO:0000313" key="3">
    <source>
        <dbReference type="Proteomes" id="UP000054217"/>
    </source>
</evidence>
<feature type="region of interest" description="Disordered" evidence="1">
    <location>
        <begin position="49"/>
        <end position="138"/>
    </location>
</feature>
<evidence type="ECO:0000256" key="1">
    <source>
        <dbReference type="SAM" id="MobiDB-lite"/>
    </source>
</evidence>
<feature type="region of interest" description="Disordered" evidence="1">
    <location>
        <begin position="1"/>
        <end position="36"/>
    </location>
</feature>